<proteinExistence type="predicted"/>
<dbReference type="GO" id="GO:0005524">
    <property type="term" value="F:ATP binding"/>
    <property type="evidence" value="ECO:0007669"/>
    <property type="project" value="UniProtKB-KW"/>
</dbReference>
<feature type="domain" description="PAS" evidence="15">
    <location>
        <begin position="9"/>
        <end position="73"/>
    </location>
</feature>
<dbReference type="InterPro" id="IPR000014">
    <property type="entry name" value="PAS"/>
</dbReference>
<keyword evidence="18" id="KW-1185">Reference proteome</keyword>
<keyword evidence="8" id="KW-0067">ATP-binding</keyword>
<evidence type="ECO:0000256" key="7">
    <source>
        <dbReference type="ARBA" id="ARBA00022777"/>
    </source>
</evidence>
<keyword evidence="7 17" id="KW-0418">Kinase</keyword>
<evidence type="ECO:0000256" key="8">
    <source>
        <dbReference type="ARBA" id="ARBA00022840"/>
    </source>
</evidence>
<comment type="function">
    <text evidence="12">Member of the two-component regulatory system BvgS/BvgA. Phosphorylates BvgA via a four-step phosphorelay in response to environmental signals.</text>
</comment>
<reference evidence="18" key="1">
    <citation type="submission" date="2017-01" db="EMBL/GenBank/DDBJ databases">
        <authorList>
            <person name="Varghese N."/>
            <person name="Submissions S."/>
        </authorList>
    </citation>
    <scope>NUCLEOTIDE SEQUENCE [LARGE SCALE GENOMIC DNA]</scope>
    <source>
        <strain evidence="18">ATCC 51758</strain>
    </source>
</reference>
<dbReference type="FunFam" id="3.30.565.10:FF:000010">
    <property type="entry name" value="Sensor histidine kinase RcsC"/>
    <property type="match status" value="1"/>
</dbReference>
<accession>A0A1N7AS60</accession>
<dbReference type="GO" id="GO:0006355">
    <property type="term" value="P:regulation of DNA-templated transcription"/>
    <property type="evidence" value="ECO:0007669"/>
    <property type="project" value="InterPro"/>
</dbReference>
<dbReference type="SUPFAM" id="SSF55874">
    <property type="entry name" value="ATPase domain of HSP90 chaperone/DNA topoisomerase II/histidine kinase"/>
    <property type="match status" value="1"/>
</dbReference>
<dbReference type="Pfam" id="PF02518">
    <property type="entry name" value="HATPase_c"/>
    <property type="match status" value="1"/>
</dbReference>
<dbReference type="Pfam" id="PF13426">
    <property type="entry name" value="PAS_9"/>
    <property type="match status" value="1"/>
</dbReference>
<dbReference type="PANTHER" id="PTHR43047">
    <property type="entry name" value="TWO-COMPONENT HISTIDINE PROTEIN KINASE"/>
    <property type="match status" value="1"/>
</dbReference>
<evidence type="ECO:0000256" key="13">
    <source>
        <dbReference type="ARBA" id="ARBA00070152"/>
    </source>
</evidence>
<comment type="catalytic activity">
    <reaction evidence="1">
        <text>ATP + protein L-histidine = ADP + protein N-phospho-L-histidine.</text>
        <dbReference type="EC" id="2.7.13.3"/>
    </reaction>
</comment>
<dbReference type="FunFam" id="1.10.287.130:FF:000038">
    <property type="entry name" value="Sensory transduction histidine kinase"/>
    <property type="match status" value="1"/>
</dbReference>
<dbReference type="InterPro" id="IPR013767">
    <property type="entry name" value="PAS_fold"/>
</dbReference>
<dbReference type="Gene3D" id="1.10.287.130">
    <property type="match status" value="1"/>
</dbReference>
<dbReference type="SUPFAM" id="SSF47384">
    <property type="entry name" value="Homodimeric domain of signal transducing histidine kinase"/>
    <property type="match status" value="1"/>
</dbReference>
<dbReference type="InterPro" id="IPR000700">
    <property type="entry name" value="PAS-assoc_C"/>
</dbReference>
<evidence type="ECO:0000256" key="5">
    <source>
        <dbReference type="ARBA" id="ARBA00022679"/>
    </source>
</evidence>
<evidence type="ECO:0000256" key="3">
    <source>
        <dbReference type="ARBA" id="ARBA00012438"/>
    </source>
</evidence>
<evidence type="ECO:0000256" key="1">
    <source>
        <dbReference type="ARBA" id="ARBA00000085"/>
    </source>
</evidence>
<sequence length="493" mass="53850">MTMDVCSLLLDEAPDAFVVQSPEGIVLHWSRSAETIFGYPADEVVGRDLLDLVVPPDRADEERGMRRESLENGLAAIESLRRCKGGSLVYVSISAKTVRDDKGRPQYLIIGMQDVTQLKVMRDAKLVEARYGTLLESMPDGIVLINASGRIVFANSQAEAMFGYEAGRLRGLPVEVLLPERLRGGHVAHRSAYFGQLRTRAMGMGLELHGLRRDGSEFPVEIGLSPLETGEGTLVTSAIRDITERKRIEQVLHEKNAELAKANAAKDRFLASMSHELRTPLNAIIGFTGTLLMKLPGPLNEVQEKQLRRVQSSGQHLLELINDLLDIAKIEAGKIELVVEPVDCRALVEDVAATLRPAAEAKGIAFAVEVVDEPLRLSTDRRAFSQILINLVQNAIKFTERGSVTIRLARRSEGDLALVEVSVRDTGTGIGEEDLQRLFAPFSRITPRSGKFAEGTGLGLHLSQKLAGHMGGRITVESEPGVGSTFALVLREG</sequence>
<dbReference type="SUPFAM" id="SSF55785">
    <property type="entry name" value="PYP-like sensor domain (PAS domain)"/>
    <property type="match status" value="2"/>
</dbReference>
<keyword evidence="6" id="KW-0547">Nucleotide-binding</keyword>
<dbReference type="STRING" id="34027.SAMN05421829_11512"/>
<dbReference type="AlphaFoldDB" id="A0A1N7AS60"/>
<organism evidence="17 18">
    <name type="scientific">Aromatoleum tolulyticum</name>
    <dbReference type="NCBI Taxonomy" id="34027"/>
    <lineage>
        <taxon>Bacteria</taxon>
        <taxon>Pseudomonadati</taxon>
        <taxon>Pseudomonadota</taxon>
        <taxon>Betaproteobacteria</taxon>
        <taxon>Rhodocyclales</taxon>
        <taxon>Rhodocyclaceae</taxon>
        <taxon>Aromatoleum</taxon>
    </lineage>
</organism>
<feature type="domain" description="PAS" evidence="15">
    <location>
        <begin position="127"/>
        <end position="180"/>
    </location>
</feature>
<evidence type="ECO:0000256" key="9">
    <source>
        <dbReference type="ARBA" id="ARBA00023012"/>
    </source>
</evidence>
<dbReference type="CDD" id="cd00082">
    <property type="entry name" value="HisKA"/>
    <property type="match status" value="1"/>
</dbReference>
<evidence type="ECO:0000256" key="11">
    <source>
        <dbReference type="ARBA" id="ARBA00023306"/>
    </source>
</evidence>
<dbReference type="InterPro" id="IPR036890">
    <property type="entry name" value="HATPase_C_sf"/>
</dbReference>
<dbReference type="InterPro" id="IPR004358">
    <property type="entry name" value="Sig_transdc_His_kin-like_C"/>
</dbReference>
<dbReference type="Pfam" id="PF00989">
    <property type="entry name" value="PAS"/>
    <property type="match status" value="1"/>
</dbReference>
<dbReference type="InterPro" id="IPR036097">
    <property type="entry name" value="HisK_dim/P_sf"/>
</dbReference>
<dbReference type="InterPro" id="IPR035965">
    <property type="entry name" value="PAS-like_dom_sf"/>
</dbReference>
<dbReference type="InterPro" id="IPR003594">
    <property type="entry name" value="HATPase_dom"/>
</dbReference>
<dbReference type="Gene3D" id="3.30.565.10">
    <property type="entry name" value="Histidine kinase-like ATPase, C-terminal domain"/>
    <property type="match status" value="1"/>
</dbReference>
<evidence type="ECO:0000259" key="14">
    <source>
        <dbReference type="PROSITE" id="PS50109"/>
    </source>
</evidence>
<evidence type="ECO:0000256" key="10">
    <source>
        <dbReference type="ARBA" id="ARBA00023136"/>
    </source>
</evidence>
<name>A0A1N7AS60_9RHOO</name>
<dbReference type="Pfam" id="PF00512">
    <property type="entry name" value="HisKA"/>
    <property type="match status" value="1"/>
</dbReference>
<evidence type="ECO:0000259" key="16">
    <source>
        <dbReference type="PROSITE" id="PS50113"/>
    </source>
</evidence>
<dbReference type="GO" id="GO:0016020">
    <property type="term" value="C:membrane"/>
    <property type="evidence" value="ECO:0007669"/>
    <property type="project" value="UniProtKB-SubCell"/>
</dbReference>
<feature type="domain" description="Histidine kinase" evidence="14">
    <location>
        <begin position="272"/>
        <end position="493"/>
    </location>
</feature>
<evidence type="ECO:0000256" key="4">
    <source>
        <dbReference type="ARBA" id="ARBA00022553"/>
    </source>
</evidence>
<dbReference type="EMBL" id="FTMD01000015">
    <property type="protein sequence ID" value="SIR41818.1"/>
    <property type="molecule type" value="Genomic_DNA"/>
</dbReference>
<dbReference type="Gene3D" id="3.30.450.20">
    <property type="entry name" value="PAS domain"/>
    <property type="match status" value="2"/>
</dbReference>
<dbReference type="OrthoDB" id="9770795at2"/>
<keyword evidence="9" id="KW-0902">Two-component regulatory system</keyword>
<dbReference type="PROSITE" id="PS50109">
    <property type="entry name" value="HIS_KIN"/>
    <property type="match status" value="1"/>
</dbReference>
<gene>
    <name evidence="17" type="ORF">SAMN05421829_11512</name>
</gene>
<evidence type="ECO:0000256" key="2">
    <source>
        <dbReference type="ARBA" id="ARBA00004370"/>
    </source>
</evidence>
<keyword evidence="11" id="KW-0131">Cell cycle</keyword>
<dbReference type="EC" id="2.7.13.3" evidence="3"/>
<dbReference type="CDD" id="cd16922">
    <property type="entry name" value="HATPase_EvgS-ArcB-TorS-like"/>
    <property type="match status" value="1"/>
</dbReference>
<dbReference type="InterPro" id="IPR005467">
    <property type="entry name" value="His_kinase_dom"/>
</dbReference>
<evidence type="ECO:0000256" key="6">
    <source>
        <dbReference type="ARBA" id="ARBA00022741"/>
    </source>
</evidence>
<evidence type="ECO:0000313" key="18">
    <source>
        <dbReference type="Proteomes" id="UP000186819"/>
    </source>
</evidence>
<keyword evidence="10" id="KW-0472">Membrane</keyword>
<evidence type="ECO:0000313" key="17">
    <source>
        <dbReference type="EMBL" id="SIR41818.1"/>
    </source>
</evidence>
<dbReference type="NCBIfam" id="TIGR00229">
    <property type="entry name" value="sensory_box"/>
    <property type="match status" value="2"/>
</dbReference>
<keyword evidence="4" id="KW-0597">Phosphoprotein</keyword>
<evidence type="ECO:0000256" key="12">
    <source>
        <dbReference type="ARBA" id="ARBA00058004"/>
    </source>
</evidence>
<feature type="domain" description="PAC" evidence="16">
    <location>
        <begin position="204"/>
        <end position="254"/>
    </location>
</feature>
<dbReference type="SMART" id="SM00387">
    <property type="entry name" value="HATPase_c"/>
    <property type="match status" value="1"/>
</dbReference>
<dbReference type="InterPro" id="IPR003661">
    <property type="entry name" value="HisK_dim/P_dom"/>
</dbReference>
<dbReference type="SMART" id="SM00086">
    <property type="entry name" value="PAC"/>
    <property type="match status" value="2"/>
</dbReference>
<evidence type="ECO:0000259" key="15">
    <source>
        <dbReference type="PROSITE" id="PS50112"/>
    </source>
</evidence>
<dbReference type="SMART" id="SM00388">
    <property type="entry name" value="HisKA"/>
    <property type="match status" value="1"/>
</dbReference>
<dbReference type="PROSITE" id="PS50113">
    <property type="entry name" value="PAC"/>
    <property type="match status" value="1"/>
</dbReference>
<dbReference type="Proteomes" id="UP000186819">
    <property type="component" value="Unassembled WGS sequence"/>
</dbReference>
<keyword evidence="5" id="KW-0808">Transferase</keyword>
<dbReference type="InterPro" id="IPR001610">
    <property type="entry name" value="PAC"/>
</dbReference>
<comment type="subcellular location">
    <subcellularLocation>
        <location evidence="2">Membrane</location>
    </subcellularLocation>
</comment>
<dbReference type="PROSITE" id="PS50112">
    <property type="entry name" value="PAS"/>
    <property type="match status" value="2"/>
</dbReference>
<dbReference type="SMART" id="SM00091">
    <property type="entry name" value="PAS"/>
    <property type="match status" value="2"/>
</dbReference>
<dbReference type="GO" id="GO:0000155">
    <property type="term" value="F:phosphorelay sensor kinase activity"/>
    <property type="evidence" value="ECO:0007669"/>
    <property type="project" value="InterPro"/>
</dbReference>
<protein>
    <recommendedName>
        <fullName evidence="13">Virulence sensor protein BvgS</fullName>
        <ecNumber evidence="3">2.7.13.3</ecNumber>
    </recommendedName>
</protein>
<dbReference type="PRINTS" id="PR00344">
    <property type="entry name" value="BCTRLSENSOR"/>
</dbReference>
<dbReference type="CDD" id="cd00130">
    <property type="entry name" value="PAS"/>
    <property type="match status" value="2"/>
</dbReference>